<evidence type="ECO:0008006" key="4">
    <source>
        <dbReference type="Google" id="ProtNLM"/>
    </source>
</evidence>
<feature type="signal peptide" evidence="1">
    <location>
        <begin position="1"/>
        <end position="27"/>
    </location>
</feature>
<gene>
    <name evidence="2" type="ORF">EYF80_009694</name>
</gene>
<evidence type="ECO:0000256" key="1">
    <source>
        <dbReference type="SAM" id="SignalP"/>
    </source>
</evidence>
<proteinExistence type="predicted"/>
<dbReference type="AlphaFoldDB" id="A0A4Z2IS73"/>
<reference evidence="2 3" key="1">
    <citation type="submission" date="2019-03" db="EMBL/GenBank/DDBJ databases">
        <title>First draft genome of Liparis tanakae, snailfish: a comprehensive survey of snailfish specific genes.</title>
        <authorList>
            <person name="Kim W."/>
            <person name="Song I."/>
            <person name="Jeong J.-H."/>
            <person name="Kim D."/>
            <person name="Kim S."/>
            <person name="Ryu S."/>
            <person name="Song J.Y."/>
            <person name="Lee S.K."/>
        </authorList>
    </citation>
    <scope>NUCLEOTIDE SEQUENCE [LARGE SCALE GENOMIC DNA]</scope>
    <source>
        <tissue evidence="2">Muscle</tissue>
    </source>
</reference>
<comment type="caution">
    <text evidence="2">The sequence shown here is derived from an EMBL/GenBank/DDBJ whole genome shotgun (WGS) entry which is preliminary data.</text>
</comment>
<dbReference type="Proteomes" id="UP000314294">
    <property type="component" value="Unassembled WGS sequence"/>
</dbReference>
<feature type="chain" id="PRO_5021338578" description="Secreted protein" evidence="1">
    <location>
        <begin position="28"/>
        <end position="110"/>
    </location>
</feature>
<organism evidence="2 3">
    <name type="scientific">Liparis tanakae</name>
    <name type="common">Tanaka's snailfish</name>
    <dbReference type="NCBI Taxonomy" id="230148"/>
    <lineage>
        <taxon>Eukaryota</taxon>
        <taxon>Metazoa</taxon>
        <taxon>Chordata</taxon>
        <taxon>Craniata</taxon>
        <taxon>Vertebrata</taxon>
        <taxon>Euteleostomi</taxon>
        <taxon>Actinopterygii</taxon>
        <taxon>Neopterygii</taxon>
        <taxon>Teleostei</taxon>
        <taxon>Neoteleostei</taxon>
        <taxon>Acanthomorphata</taxon>
        <taxon>Eupercaria</taxon>
        <taxon>Perciformes</taxon>
        <taxon>Cottioidei</taxon>
        <taxon>Cottales</taxon>
        <taxon>Liparidae</taxon>
        <taxon>Liparis</taxon>
    </lineage>
</organism>
<protein>
    <recommendedName>
        <fullName evidence="4">Secreted protein</fullName>
    </recommendedName>
</protein>
<dbReference type="EMBL" id="SRLO01000058">
    <property type="protein sequence ID" value="TNN80043.1"/>
    <property type="molecule type" value="Genomic_DNA"/>
</dbReference>
<evidence type="ECO:0000313" key="2">
    <source>
        <dbReference type="EMBL" id="TNN80043.1"/>
    </source>
</evidence>
<sequence length="110" mass="11952">MLRMKDSRSCALWWVLLVLFHRSPTRRRTVSPSSRQDSGTLPCEGHSALLCSRTLQRGRLPESRSALFAAWPVDSGLTAALTALRVTRLYESGGGVAVTLTAAGARLIAE</sequence>
<evidence type="ECO:0000313" key="3">
    <source>
        <dbReference type="Proteomes" id="UP000314294"/>
    </source>
</evidence>
<keyword evidence="3" id="KW-1185">Reference proteome</keyword>
<keyword evidence="1" id="KW-0732">Signal</keyword>
<accession>A0A4Z2IS73</accession>
<name>A0A4Z2IS73_9TELE</name>